<name>A0A8E2JRD9_9PEZI</name>
<dbReference type="Pfam" id="PF24883">
    <property type="entry name" value="NPHP3_N"/>
    <property type="match status" value="1"/>
</dbReference>
<dbReference type="Proteomes" id="UP000250140">
    <property type="component" value="Unassembled WGS sequence"/>
</dbReference>
<dbReference type="EMBL" id="KV749992">
    <property type="protein sequence ID" value="OCL06719.1"/>
    <property type="molecule type" value="Genomic_DNA"/>
</dbReference>
<accession>A0A8E2JRD9</accession>
<evidence type="ECO:0000313" key="4">
    <source>
        <dbReference type="Proteomes" id="UP000250140"/>
    </source>
</evidence>
<organism evidence="3 4">
    <name type="scientific">Glonium stellatum</name>
    <dbReference type="NCBI Taxonomy" id="574774"/>
    <lineage>
        <taxon>Eukaryota</taxon>
        <taxon>Fungi</taxon>
        <taxon>Dikarya</taxon>
        <taxon>Ascomycota</taxon>
        <taxon>Pezizomycotina</taxon>
        <taxon>Dothideomycetes</taxon>
        <taxon>Pleosporomycetidae</taxon>
        <taxon>Gloniales</taxon>
        <taxon>Gloniaceae</taxon>
        <taxon>Glonium</taxon>
    </lineage>
</organism>
<reference evidence="3 4" key="1">
    <citation type="journal article" date="2016" name="Nat. Commun.">
        <title>Ectomycorrhizal ecology is imprinted in the genome of the dominant symbiotic fungus Cenococcum geophilum.</title>
        <authorList>
            <consortium name="DOE Joint Genome Institute"/>
            <person name="Peter M."/>
            <person name="Kohler A."/>
            <person name="Ohm R.A."/>
            <person name="Kuo A."/>
            <person name="Krutzmann J."/>
            <person name="Morin E."/>
            <person name="Arend M."/>
            <person name="Barry K.W."/>
            <person name="Binder M."/>
            <person name="Choi C."/>
            <person name="Clum A."/>
            <person name="Copeland A."/>
            <person name="Grisel N."/>
            <person name="Haridas S."/>
            <person name="Kipfer T."/>
            <person name="LaButti K."/>
            <person name="Lindquist E."/>
            <person name="Lipzen A."/>
            <person name="Maire R."/>
            <person name="Meier B."/>
            <person name="Mihaltcheva S."/>
            <person name="Molinier V."/>
            <person name="Murat C."/>
            <person name="Poggeler S."/>
            <person name="Quandt C.A."/>
            <person name="Sperisen C."/>
            <person name="Tritt A."/>
            <person name="Tisserant E."/>
            <person name="Crous P.W."/>
            <person name="Henrissat B."/>
            <person name="Nehls U."/>
            <person name="Egli S."/>
            <person name="Spatafora J.W."/>
            <person name="Grigoriev I.V."/>
            <person name="Martin F.M."/>
        </authorList>
    </citation>
    <scope>NUCLEOTIDE SEQUENCE [LARGE SCALE GENOMIC DNA]</scope>
    <source>
        <strain evidence="3 4">CBS 207.34</strain>
    </source>
</reference>
<gene>
    <name evidence="3" type="ORF">AOQ84DRAFT_410266</name>
</gene>
<sequence length="198" mass="22511">MAEAFVAFGVAANVAQFIGYGLQLISQGKEIYGSFHGTRQEQLADQLLHILDELKVPKGARFRRDNHSKFLSIIEALGNTSKQTKNRLDRLRADIVSSTTDLSMKITALTREVNRVERGQKILESLIFETMRQRKSEIKDAHQRTLGWVFDEETSAFTDWLKVENGFFWMKGKAGSGKSTMMKYICNHDITFGTQLIC</sequence>
<dbReference type="InterPro" id="IPR056884">
    <property type="entry name" value="NPHP3-like_N"/>
</dbReference>
<keyword evidence="4" id="KW-1185">Reference proteome</keyword>
<feature type="domain" description="Nephrocystin 3-like N-terminal" evidence="2">
    <location>
        <begin position="145"/>
        <end position="188"/>
    </location>
</feature>
<evidence type="ECO:0000256" key="1">
    <source>
        <dbReference type="ARBA" id="ARBA00022737"/>
    </source>
</evidence>
<dbReference type="AlphaFoldDB" id="A0A8E2JRD9"/>
<protein>
    <recommendedName>
        <fullName evidence="2">Nephrocystin 3-like N-terminal domain-containing protein</fullName>
    </recommendedName>
</protein>
<dbReference type="OrthoDB" id="443402at2759"/>
<dbReference type="PANTHER" id="PTHR10039:SF5">
    <property type="entry name" value="NACHT DOMAIN-CONTAINING PROTEIN"/>
    <property type="match status" value="1"/>
</dbReference>
<evidence type="ECO:0000313" key="3">
    <source>
        <dbReference type="EMBL" id="OCL06719.1"/>
    </source>
</evidence>
<evidence type="ECO:0000259" key="2">
    <source>
        <dbReference type="Pfam" id="PF24883"/>
    </source>
</evidence>
<keyword evidence="1" id="KW-0677">Repeat</keyword>
<dbReference type="PANTHER" id="PTHR10039">
    <property type="entry name" value="AMELOGENIN"/>
    <property type="match status" value="1"/>
</dbReference>
<proteinExistence type="predicted"/>